<dbReference type="InterPro" id="IPR036388">
    <property type="entry name" value="WH-like_DNA-bd_sf"/>
</dbReference>
<protein>
    <submittedName>
        <fullName evidence="1">Transposase</fullName>
    </submittedName>
</protein>
<dbReference type="RefSeq" id="WP_132247701.1">
    <property type="nucleotide sequence ID" value="NZ_SLWV01000033.1"/>
</dbReference>
<dbReference type="AlphaFoldDB" id="A0A4R2KRL0"/>
<proteinExistence type="predicted"/>
<sequence>MTTKRKNWIPEEKAKIVLEVLREESTLAEIANKYGTSQQLISRWKFEFLSNMAIVFDKKTNGIEKLKQAHEAEKEVLVNKIGQLTLDVDWLKKKQVQISEMKTRKR</sequence>
<dbReference type="SUPFAM" id="SSF48295">
    <property type="entry name" value="TrpR-like"/>
    <property type="match status" value="1"/>
</dbReference>
<dbReference type="Gene3D" id="1.10.10.10">
    <property type="entry name" value="Winged helix-like DNA-binding domain superfamily/Winged helix DNA-binding domain"/>
    <property type="match status" value="1"/>
</dbReference>
<accession>A0A4R2KRL0</accession>
<dbReference type="OrthoDB" id="9775203at2"/>
<reference evidence="1 2" key="1">
    <citation type="submission" date="2019-03" db="EMBL/GenBank/DDBJ databases">
        <title>Genomic Encyclopedia of Type Strains, Phase IV (KMG-IV): sequencing the most valuable type-strain genomes for metagenomic binning, comparative biology and taxonomic classification.</title>
        <authorList>
            <person name="Goeker M."/>
        </authorList>
    </citation>
    <scope>NUCLEOTIDE SEQUENCE [LARGE SCALE GENOMIC DNA]</scope>
    <source>
        <strain evidence="1 2">DSM 102940</strain>
    </source>
</reference>
<dbReference type="InterPro" id="IPR002514">
    <property type="entry name" value="Transposase_8"/>
</dbReference>
<dbReference type="Pfam" id="PF01527">
    <property type="entry name" value="HTH_Tnp_1"/>
    <property type="match status" value="1"/>
</dbReference>
<keyword evidence="2" id="KW-1185">Reference proteome</keyword>
<dbReference type="GO" id="GO:0043565">
    <property type="term" value="F:sequence-specific DNA binding"/>
    <property type="evidence" value="ECO:0007669"/>
    <property type="project" value="InterPro"/>
</dbReference>
<dbReference type="Proteomes" id="UP000294919">
    <property type="component" value="Unassembled WGS sequence"/>
</dbReference>
<evidence type="ECO:0000313" key="1">
    <source>
        <dbReference type="EMBL" id="TCO69255.1"/>
    </source>
</evidence>
<dbReference type="EMBL" id="SLWV01000033">
    <property type="protein sequence ID" value="TCO69255.1"/>
    <property type="molecule type" value="Genomic_DNA"/>
</dbReference>
<comment type="caution">
    <text evidence="1">The sequence shown here is derived from an EMBL/GenBank/DDBJ whole genome shotgun (WGS) entry which is preliminary data.</text>
</comment>
<dbReference type="InterPro" id="IPR010921">
    <property type="entry name" value="Trp_repressor/repl_initiator"/>
</dbReference>
<name>A0A4R2KRL0_9FIRM</name>
<organism evidence="1 2">
    <name type="scientific">Marinisporobacter balticus</name>
    <dbReference type="NCBI Taxonomy" id="2018667"/>
    <lineage>
        <taxon>Bacteria</taxon>
        <taxon>Bacillati</taxon>
        <taxon>Bacillota</taxon>
        <taxon>Clostridia</taxon>
        <taxon>Peptostreptococcales</taxon>
        <taxon>Thermotaleaceae</taxon>
        <taxon>Marinisporobacter</taxon>
    </lineage>
</organism>
<gene>
    <name evidence="1" type="ORF">EV214_13332</name>
</gene>
<evidence type="ECO:0000313" key="2">
    <source>
        <dbReference type="Proteomes" id="UP000294919"/>
    </source>
</evidence>